<sequence>MEKTTTTTASPKNDGSVDANNGVDYVVHYKIPAKGLMQEVEAEAGYIQLIKALTTVGLASEVRRATKDSLYVFVKIASTDLLQQQIYRSRLQDWLHGVRSASPDHDVAKTLENEPVTEAERLRLVYLMMTKPENEGGAGITANAGKWKYVDAIFPLQNVAFNKAWISNWGGKYLLEEKDIHDIRAKFGENITMYFVFLRSYLRFLVIPSAIGFSAWLCLGQFSMIYAVATCLWSVVFFEYWKKKEVDLAVQWGVRHVSEIQQPRPEFQWDFEQEDPVTGEALRVYPPMKRLQTQILQIPFALACVIALGSLSITAISLEIFINEVYSGPGKQYLAFVPTVILVVCTPIISTGLMAAAKALTDRENYATVDAYHAALIQKQFVLNFMTSYMPLLFTTFVYLPFGHVLIPALDFWRRTAQTITFSKAPLETREFQINPQRISTQMFYFTVTAQIVNFATELVVPYIKQRAFAKAKEIQAKRSEETVQDNPEEAAFMKRVRNEYEMDVYDVTEDYREMVMQFGYLNLFSVAWPLAPCCFLVNNWVELRSDALKIAMSCRRPVPWRADSIGPWLQTLGVLSWLGSVTSSAIVFLCSRDRDGERGAASNFTAWGLLLSILLVEHFYFLAQIIVRTVLDKLESPGLQKERKERFLMKRRLLQDHLGQDVADRAAAPGIETAEKITRAALEEEARQTSIRGKGSPAEIFWQRQHGMQETIDVGRMFITQMDAKTGKPASAARPSPQV</sequence>
<evidence type="ECO:0000313" key="1">
    <source>
        <dbReference type="EMBL" id="KAJ3497049.1"/>
    </source>
</evidence>
<organism evidence="1 2">
    <name type="scientific">Lecanicillium saksenae</name>
    <dbReference type="NCBI Taxonomy" id="468837"/>
    <lineage>
        <taxon>Eukaryota</taxon>
        <taxon>Fungi</taxon>
        <taxon>Dikarya</taxon>
        <taxon>Ascomycota</taxon>
        <taxon>Pezizomycotina</taxon>
        <taxon>Sordariomycetes</taxon>
        <taxon>Hypocreomycetidae</taxon>
        <taxon>Hypocreales</taxon>
        <taxon>Cordycipitaceae</taxon>
        <taxon>Lecanicillium</taxon>
    </lineage>
</organism>
<proteinExistence type="predicted"/>
<keyword evidence="2" id="KW-1185">Reference proteome</keyword>
<comment type="caution">
    <text evidence="1">The sequence shown here is derived from an EMBL/GenBank/DDBJ whole genome shotgun (WGS) entry which is preliminary data.</text>
</comment>
<dbReference type="Proteomes" id="UP001148737">
    <property type="component" value="Unassembled WGS sequence"/>
</dbReference>
<accession>A0ACC1R4A3</accession>
<reference evidence="1" key="1">
    <citation type="submission" date="2022-07" db="EMBL/GenBank/DDBJ databases">
        <title>Genome Sequence of Lecanicillium saksenae.</title>
        <authorList>
            <person name="Buettner E."/>
        </authorList>
    </citation>
    <scope>NUCLEOTIDE SEQUENCE</scope>
    <source>
        <strain evidence="1">VT-O1</strain>
    </source>
</reference>
<gene>
    <name evidence="1" type="ORF">NLG97_g2200</name>
</gene>
<protein>
    <submittedName>
        <fullName evidence="1">Uncharacterized protein</fullName>
    </submittedName>
</protein>
<name>A0ACC1R4A3_9HYPO</name>
<dbReference type="EMBL" id="JANAKD010000142">
    <property type="protein sequence ID" value="KAJ3497049.1"/>
    <property type="molecule type" value="Genomic_DNA"/>
</dbReference>
<evidence type="ECO:0000313" key="2">
    <source>
        <dbReference type="Proteomes" id="UP001148737"/>
    </source>
</evidence>